<dbReference type="GO" id="GO:0051259">
    <property type="term" value="P:protein complex oligomerization"/>
    <property type="evidence" value="ECO:0007669"/>
    <property type="project" value="InterPro"/>
</dbReference>
<dbReference type="PANTHER" id="PTHR14021:SF15">
    <property type="entry name" value="IRON-SULFUR CLUSTER CO-CHAPERONE PROTEIN HSCB"/>
    <property type="match status" value="1"/>
</dbReference>
<evidence type="ECO:0000313" key="6">
    <source>
        <dbReference type="Proteomes" id="UP000199679"/>
    </source>
</evidence>
<dbReference type="SUPFAM" id="SSF47144">
    <property type="entry name" value="HSC20 (HSCB), C-terminal oligomerisation domain"/>
    <property type="match status" value="1"/>
</dbReference>
<comment type="similarity">
    <text evidence="1">Belongs to the HscB family.</text>
</comment>
<name>A0A1H1W1H2_MUCMA</name>
<dbReference type="InterPro" id="IPR009073">
    <property type="entry name" value="HscB_oligo_C"/>
</dbReference>
<dbReference type="EMBL" id="LT629740">
    <property type="protein sequence ID" value="SDS90865.1"/>
    <property type="molecule type" value="Genomic_DNA"/>
</dbReference>
<dbReference type="InterPro" id="IPR004640">
    <property type="entry name" value="HscB"/>
</dbReference>
<comment type="function">
    <text evidence="3">Co-chaperone involved in the maturation of iron-sulfur cluster-containing proteins. Seems to help targeting proteins to be folded toward HscA.</text>
</comment>
<dbReference type="GO" id="GO:0001671">
    <property type="term" value="F:ATPase activator activity"/>
    <property type="evidence" value="ECO:0007669"/>
    <property type="project" value="InterPro"/>
</dbReference>
<dbReference type="AlphaFoldDB" id="A0A1H1W1H2"/>
<proteinExistence type="inferred from homology"/>
<dbReference type="CDD" id="cd06257">
    <property type="entry name" value="DnaJ"/>
    <property type="match status" value="1"/>
</dbReference>
<dbReference type="SUPFAM" id="SSF46565">
    <property type="entry name" value="Chaperone J-domain"/>
    <property type="match status" value="1"/>
</dbReference>
<dbReference type="GO" id="GO:0044571">
    <property type="term" value="P:[2Fe-2S] cluster assembly"/>
    <property type="evidence" value="ECO:0007669"/>
    <property type="project" value="InterPro"/>
</dbReference>
<keyword evidence="2" id="KW-0143">Chaperone</keyword>
<protein>
    <submittedName>
        <fullName evidence="5">Molecular chaperone HscB</fullName>
    </submittedName>
</protein>
<dbReference type="GO" id="GO:0051087">
    <property type="term" value="F:protein-folding chaperone binding"/>
    <property type="evidence" value="ECO:0007669"/>
    <property type="project" value="InterPro"/>
</dbReference>
<dbReference type="Pfam" id="PF07743">
    <property type="entry name" value="HSCB_C"/>
    <property type="match status" value="1"/>
</dbReference>
<dbReference type="PANTHER" id="PTHR14021">
    <property type="entry name" value="IRON-SULFUR CLUSTER CO-CHAPERONE PROTEIN HSCB"/>
    <property type="match status" value="1"/>
</dbReference>
<keyword evidence="6" id="KW-1185">Reference proteome</keyword>
<dbReference type="InterPro" id="IPR001623">
    <property type="entry name" value="DnaJ_domain"/>
</dbReference>
<dbReference type="Pfam" id="PF00226">
    <property type="entry name" value="DnaJ"/>
    <property type="match status" value="1"/>
</dbReference>
<dbReference type="InterPro" id="IPR036386">
    <property type="entry name" value="HscB_C_sf"/>
</dbReference>
<dbReference type="InterPro" id="IPR036869">
    <property type="entry name" value="J_dom_sf"/>
</dbReference>
<evidence type="ECO:0000313" key="5">
    <source>
        <dbReference type="EMBL" id="SDS90865.1"/>
    </source>
</evidence>
<dbReference type="SMART" id="SM00271">
    <property type="entry name" value="DnaJ"/>
    <property type="match status" value="1"/>
</dbReference>
<dbReference type="Gene3D" id="1.20.1280.20">
    <property type="entry name" value="HscB, C-terminal domain"/>
    <property type="match status" value="1"/>
</dbReference>
<gene>
    <name evidence="5" type="ORF">SAMN05216490_2067</name>
</gene>
<dbReference type="STRING" id="652787.SAMN05216490_2067"/>
<evidence type="ECO:0000259" key="4">
    <source>
        <dbReference type="PROSITE" id="PS50076"/>
    </source>
</evidence>
<evidence type="ECO:0000256" key="2">
    <source>
        <dbReference type="ARBA" id="ARBA00023186"/>
    </source>
</evidence>
<organism evidence="5 6">
    <name type="scientific">Mucilaginibacter mallensis</name>
    <dbReference type="NCBI Taxonomy" id="652787"/>
    <lineage>
        <taxon>Bacteria</taxon>
        <taxon>Pseudomonadati</taxon>
        <taxon>Bacteroidota</taxon>
        <taxon>Sphingobacteriia</taxon>
        <taxon>Sphingobacteriales</taxon>
        <taxon>Sphingobacteriaceae</taxon>
        <taxon>Mucilaginibacter</taxon>
    </lineage>
</organism>
<accession>A0A1H1W1H2</accession>
<dbReference type="PROSITE" id="PS50076">
    <property type="entry name" value="DNAJ_2"/>
    <property type="match status" value="1"/>
</dbReference>
<feature type="domain" description="J" evidence="4">
    <location>
        <begin position="15"/>
        <end position="87"/>
    </location>
</feature>
<sequence length="187" mass="21805">MILNLRHNPYLCDMNYFDFYGIPEAFQLNEGAVKKKFYELSKLYHPDFYANESEEKQQEILELSTLNNKAYQTLSNPAKRLEYILRLHELVSEGAKPQLPSDFLMEMMDINERIMEVDDATELGSITGEVLAIEGDMNEKLESLTADYATLDDTAKESRLNEIADIYFRQKYLLRIKESLDTFASRF</sequence>
<dbReference type="NCBIfam" id="TIGR00714">
    <property type="entry name" value="hscB"/>
    <property type="match status" value="1"/>
</dbReference>
<dbReference type="Gene3D" id="1.10.287.110">
    <property type="entry name" value="DnaJ domain"/>
    <property type="match status" value="1"/>
</dbReference>
<evidence type="ECO:0000256" key="1">
    <source>
        <dbReference type="ARBA" id="ARBA00010476"/>
    </source>
</evidence>
<dbReference type="Proteomes" id="UP000199679">
    <property type="component" value="Chromosome I"/>
</dbReference>
<evidence type="ECO:0000256" key="3">
    <source>
        <dbReference type="ARBA" id="ARBA00025596"/>
    </source>
</evidence>
<reference evidence="5 6" key="1">
    <citation type="submission" date="2016-10" db="EMBL/GenBank/DDBJ databases">
        <authorList>
            <person name="de Groot N.N."/>
        </authorList>
    </citation>
    <scope>NUCLEOTIDE SEQUENCE [LARGE SCALE GENOMIC DNA]</scope>
    <source>
        <strain evidence="5 6">MP1X4</strain>
    </source>
</reference>